<dbReference type="SUPFAM" id="SSF53335">
    <property type="entry name" value="S-adenosyl-L-methionine-dependent methyltransferases"/>
    <property type="match status" value="1"/>
</dbReference>
<dbReference type="EC" id="2.5.1.16" evidence="2"/>
<dbReference type="EMBL" id="AUSU01000918">
    <property type="protein sequence ID" value="EPS72250.1"/>
    <property type="molecule type" value="Genomic_DNA"/>
</dbReference>
<dbReference type="Pfam" id="PF01564">
    <property type="entry name" value="Spermine_synth"/>
    <property type="match status" value="1"/>
</dbReference>
<comment type="caution">
    <text evidence="4">The sequence shown here is derived from an EMBL/GenBank/DDBJ whole genome shotgun (WGS) entry which is preliminary data.</text>
</comment>
<accession>S8CZ18</accession>
<keyword evidence="5" id="KW-1185">Reference proteome</keyword>
<dbReference type="InterPro" id="IPR029063">
    <property type="entry name" value="SAM-dependent_MTases_sf"/>
</dbReference>
<dbReference type="GO" id="GO:0005829">
    <property type="term" value="C:cytosol"/>
    <property type="evidence" value="ECO:0007669"/>
    <property type="project" value="TreeGrafter"/>
</dbReference>
<proteinExistence type="predicted"/>
<sequence>MRTVIIGLGAGLLPMFIKNGLPNMDIQVVELDPVVLDVARQYFGFTEDESLTAHVTDGIKFVSNIAAEERDMRKVDVLIVDVDSSDLSHGLTCPAAEFVEEPFLSSARDSLSENGLLIVNLVTRSLAVKNCVRWRLKKVFGKKVFHLQVEEDVNEVVFAVKKEDSSACSFDEDWLREGRSKLLAQGGGKQRRWFQRIIEASQSITPYD</sequence>
<evidence type="ECO:0000313" key="4">
    <source>
        <dbReference type="EMBL" id="EPS72250.1"/>
    </source>
</evidence>
<dbReference type="Proteomes" id="UP000015453">
    <property type="component" value="Unassembled WGS sequence"/>
</dbReference>
<dbReference type="Gene3D" id="3.40.50.150">
    <property type="entry name" value="Vaccinia Virus protein VP39"/>
    <property type="match status" value="1"/>
</dbReference>
<dbReference type="GO" id="GO:0004766">
    <property type="term" value="F:spermidine synthase activity"/>
    <property type="evidence" value="ECO:0007669"/>
    <property type="project" value="UniProtKB-EC"/>
</dbReference>
<dbReference type="OrthoDB" id="913873at2759"/>
<dbReference type="AlphaFoldDB" id="S8CZ18"/>
<reference evidence="4 5" key="1">
    <citation type="journal article" date="2013" name="BMC Genomics">
        <title>The miniature genome of a carnivorous plant Genlisea aurea contains a low number of genes and short non-coding sequences.</title>
        <authorList>
            <person name="Leushkin E.V."/>
            <person name="Sutormin R.A."/>
            <person name="Nabieva E.R."/>
            <person name="Penin A.A."/>
            <person name="Kondrashov A.S."/>
            <person name="Logacheva M.D."/>
        </authorList>
    </citation>
    <scope>NUCLEOTIDE SEQUENCE [LARGE SCALE GENOMIC DNA]</scope>
</reference>
<dbReference type="PANTHER" id="PTHR11558:SF11">
    <property type="entry name" value="SPERMIDINE SYNTHASE"/>
    <property type="match status" value="1"/>
</dbReference>
<evidence type="ECO:0000256" key="2">
    <source>
        <dbReference type="ARBA" id="ARBA00012455"/>
    </source>
</evidence>
<dbReference type="PANTHER" id="PTHR11558">
    <property type="entry name" value="SPERMIDINE/SPERMINE SYNTHASE"/>
    <property type="match status" value="1"/>
</dbReference>
<gene>
    <name evidence="4" type="ORF">M569_02509</name>
</gene>
<name>S8CZ18_9LAMI</name>
<comment type="catalytic activity">
    <reaction evidence="3">
        <text>S-adenosyl 3-(methylsulfanyl)propylamine + putrescine = S-methyl-5'-thioadenosine + spermidine + H(+)</text>
        <dbReference type="Rhea" id="RHEA:12721"/>
        <dbReference type="ChEBI" id="CHEBI:15378"/>
        <dbReference type="ChEBI" id="CHEBI:17509"/>
        <dbReference type="ChEBI" id="CHEBI:57443"/>
        <dbReference type="ChEBI" id="CHEBI:57834"/>
        <dbReference type="ChEBI" id="CHEBI:326268"/>
        <dbReference type="EC" id="2.5.1.16"/>
    </reaction>
</comment>
<evidence type="ECO:0000313" key="5">
    <source>
        <dbReference type="Proteomes" id="UP000015453"/>
    </source>
</evidence>
<protein>
    <recommendedName>
        <fullName evidence="2">spermidine synthase</fullName>
        <ecNumber evidence="2">2.5.1.16</ecNumber>
    </recommendedName>
</protein>
<organism evidence="4 5">
    <name type="scientific">Genlisea aurea</name>
    <dbReference type="NCBI Taxonomy" id="192259"/>
    <lineage>
        <taxon>Eukaryota</taxon>
        <taxon>Viridiplantae</taxon>
        <taxon>Streptophyta</taxon>
        <taxon>Embryophyta</taxon>
        <taxon>Tracheophyta</taxon>
        <taxon>Spermatophyta</taxon>
        <taxon>Magnoliopsida</taxon>
        <taxon>eudicotyledons</taxon>
        <taxon>Gunneridae</taxon>
        <taxon>Pentapetalae</taxon>
        <taxon>asterids</taxon>
        <taxon>lamiids</taxon>
        <taxon>Lamiales</taxon>
        <taxon>Lentibulariaceae</taxon>
        <taxon>Genlisea</taxon>
    </lineage>
</organism>
<comment type="pathway">
    <text evidence="1">Amine and polyamine biosynthesis; spermidine biosynthesis; spermidine from putrescine: step 1/1.</text>
</comment>
<evidence type="ECO:0000256" key="1">
    <source>
        <dbReference type="ARBA" id="ARBA00005123"/>
    </source>
</evidence>
<dbReference type="GO" id="GO:0008295">
    <property type="term" value="P:spermidine biosynthetic process"/>
    <property type="evidence" value="ECO:0007669"/>
    <property type="project" value="TreeGrafter"/>
</dbReference>
<dbReference type="InterPro" id="IPR001045">
    <property type="entry name" value="Spermi_synthase"/>
</dbReference>
<evidence type="ECO:0000256" key="3">
    <source>
        <dbReference type="ARBA" id="ARBA00049307"/>
    </source>
</evidence>